<dbReference type="SUPFAM" id="SSF51391">
    <property type="entry name" value="Thiamin phosphate synthase"/>
    <property type="match status" value="1"/>
</dbReference>
<feature type="binding site" evidence="9">
    <location>
        <begin position="39"/>
        <end position="43"/>
    </location>
    <ligand>
        <name>4-amino-2-methyl-5-(diphosphooxymethyl)pyrimidine</name>
        <dbReference type="ChEBI" id="CHEBI:57841"/>
    </ligand>
</feature>
<evidence type="ECO:0000256" key="3">
    <source>
        <dbReference type="ARBA" id="ARBA00022723"/>
    </source>
</evidence>
<comment type="catalytic activity">
    <reaction evidence="8 9 10">
        <text>2-[(2R,5Z)-2-carboxy-4-methylthiazol-5(2H)-ylidene]ethyl phosphate + 4-amino-2-methyl-5-(diphosphooxymethyl)pyrimidine + 2 H(+) = thiamine phosphate + CO2 + diphosphate</text>
        <dbReference type="Rhea" id="RHEA:47844"/>
        <dbReference type="ChEBI" id="CHEBI:15378"/>
        <dbReference type="ChEBI" id="CHEBI:16526"/>
        <dbReference type="ChEBI" id="CHEBI:33019"/>
        <dbReference type="ChEBI" id="CHEBI:37575"/>
        <dbReference type="ChEBI" id="CHEBI:57841"/>
        <dbReference type="ChEBI" id="CHEBI:62899"/>
        <dbReference type="EC" id="2.5.1.3"/>
    </reaction>
</comment>
<organism evidence="13 14">
    <name type="scientific">Luteimonas granuli</name>
    <dbReference type="NCBI Taxonomy" id="1176533"/>
    <lineage>
        <taxon>Bacteria</taxon>
        <taxon>Pseudomonadati</taxon>
        <taxon>Pseudomonadota</taxon>
        <taxon>Gammaproteobacteria</taxon>
        <taxon>Lysobacterales</taxon>
        <taxon>Lysobacteraceae</taxon>
        <taxon>Luteimonas</taxon>
    </lineage>
</organism>
<comment type="function">
    <text evidence="9">Condenses 4-methyl-5-(beta-hydroxyethyl)thiazole monophosphate (THZ-P) and 2-methyl-4-amino-5-hydroxymethyl pyrimidine pyrophosphate (HMP-PP) to form thiamine monophosphate (TMP).</text>
</comment>
<evidence type="ECO:0000256" key="7">
    <source>
        <dbReference type="ARBA" id="ARBA00047851"/>
    </source>
</evidence>
<dbReference type="InterPro" id="IPR036206">
    <property type="entry name" value="ThiamineP_synth_sf"/>
</dbReference>
<feature type="binding site" evidence="9">
    <location>
        <position position="110"/>
    </location>
    <ligand>
        <name>4-amino-2-methyl-5-(diphosphooxymethyl)pyrimidine</name>
        <dbReference type="ChEBI" id="CHEBI:57841"/>
    </ligand>
</feature>
<evidence type="ECO:0000256" key="5">
    <source>
        <dbReference type="ARBA" id="ARBA00022977"/>
    </source>
</evidence>
<keyword evidence="2 9" id="KW-0808">Transferase</keyword>
<dbReference type="InterPro" id="IPR013785">
    <property type="entry name" value="Aldolase_TIM"/>
</dbReference>
<feature type="binding site" evidence="9">
    <location>
        <begin position="186"/>
        <end position="187"/>
    </location>
    <ligand>
        <name>2-[(2R,5Z)-2-carboxy-4-methylthiazol-5(2H)-ylidene]ethyl phosphate</name>
        <dbReference type="ChEBI" id="CHEBI:62899"/>
    </ligand>
</feature>
<dbReference type="InterPro" id="IPR034291">
    <property type="entry name" value="TMP_synthase"/>
</dbReference>
<dbReference type="EC" id="2.5.1.3" evidence="9"/>
<feature type="binding site" evidence="9">
    <location>
        <position position="71"/>
    </location>
    <ligand>
        <name>4-amino-2-methyl-5-(diphosphooxymethyl)pyrimidine</name>
        <dbReference type="ChEBI" id="CHEBI:57841"/>
    </ligand>
</feature>
<evidence type="ECO:0000256" key="9">
    <source>
        <dbReference type="HAMAP-Rule" id="MF_00097"/>
    </source>
</evidence>
<keyword evidence="5 9" id="KW-0784">Thiamine biosynthesis</keyword>
<comment type="pathway">
    <text evidence="1 9 11">Cofactor biosynthesis; thiamine diphosphate biosynthesis; thiamine phosphate from 4-amino-2-methyl-5-diphosphomethylpyrimidine and 4-methyl-5-(2-phosphoethyl)-thiazole: step 1/1.</text>
</comment>
<dbReference type="GO" id="GO:0004789">
    <property type="term" value="F:thiamine-phosphate diphosphorylase activity"/>
    <property type="evidence" value="ECO:0007669"/>
    <property type="project" value="UniProtKB-UniRule"/>
</dbReference>
<evidence type="ECO:0000256" key="8">
    <source>
        <dbReference type="ARBA" id="ARBA00047883"/>
    </source>
</evidence>
<dbReference type="Gene3D" id="3.20.20.70">
    <property type="entry name" value="Aldolase class I"/>
    <property type="match status" value="1"/>
</dbReference>
<feature type="domain" description="Thiamine phosphate synthase/TenI" evidence="12">
    <location>
        <begin position="11"/>
        <end position="189"/>
    </location>
</feature>
<evidence type="ECO:0000256" key="6">
    <source>
        <dbReference type="ARBA" id="ARBA00047334"/>
    </source>
</evidence>
<feature type="binding site" evidence="9">
    <location>
        <position position="91"/>
    </location>
    <ligand>
        <name>Mg(2+)</name>
        <dbReference type="ChEBI" id="CHEBI:18420"/>
    </ligand>
</feature>
<evidence type="ECO:0000256" key="1">
    <source>
        <dbReference type="ARBA" id="ARBA00005165"/>
    </source>
</evidence>
<dbReference type="KEGG" id="lug:FPZ22_09285"/>
<evidence type="ECO:0000259" key="12">
    <source>
        <dbReference type="Pfam" id="PF02581"/>
    </source>
</evidence>
<dbReference type="Pfam" id="PF02581">
    <property type="entry name" value="TMP-TENI"/>
    <property type="match status" value="1"/>
</dbReference>
<dbReference type="UniPathway" id="UPA00060">
    <property type="reaction ID" value="UER00141"/>
</dbReference>
<name>A0A518N7P1_9GAMM</name>
<dbReference type="PANTHER" id="PTHR20857">
    <property type="entry name" value="THIAMINE-PHOSPHATE PYROPHOSPHORYLASE"/>
    <property type="match status" value="1"/>
</dbReference>
<feature type="binding site" evidence="9">
    <location>
        <position position="72"/>
    </location>
    <ligand>
        <name>Mg(2+)</name>
        <dbReference type="ChEBI" id="CHEBI:18420"/>
    </ligand>
</feature>
<keyword evidence="14" id="KW-1185">Reference proteome</keyword>
<proteinExistence type="inferred from homology"/>
<dbReference type="InterPro" id="IPR022998">
    <property type="entry name" value="ThiamineP_synth_TenI"/>
</dbReference>
<evidence type="ECO:0000256" key="2">
    <source>
        <dbReference type="ARBA" id="ARBA00022679"/>
    </source>
</evidence>
<feature type="binding site" evidence="9">
    <location>
        <position position="140"/>
    </location>
    <ligand>
        <name>4-amino-2-methyl-5-(diphosphooxymethyl)pyrimidine</name>
        <dbReference type="ChEBI" id="CHEBI:57841"/>
    </ligand>
</feature>
<dbReference type="AlphaFoldDB" id="A0A518N7P1"/>
<comment type="catalytic activity">
    <reaction evidence="6 9 10">
        <text>4-methyl-5-(2-phosphooxyethyl)-thiazole + 4-amino-2-methyl-5-(diphosphooxymethyl)pyrimidine + H(+) = thiamine phosphate + diphosphate</text>
        <dbReference type="Rhea" id="RHEA:22328"/>
        <dbReference type="ChEBI" id="CHEBI:15378"/>
        <dbReference type="ChEBI" id="CHEBI:33019"/>
        <dbReference type="ChEBI" id="CHEBI:37575"/>
        <dbReference type="ChEBI" id="CHEBI:57841"/>
        <dbReference type="ChEBI" id="CHEBI:58296"/>
        <dbReference type="EC" id="2.5.1.3"/>
    </reaction>
</comment>
<protein>
    <recommendedName>
        <fullName evidence="9">Thiamine-phosphate synthase</fullName>
        <shortName evidence="9">TP synthase</shortName>
        <shortName evidence="9">TPS</shortName>
        <ecNumber evidence="9">2.5.1.3</ecNumber>
    </recommendedName>
    <alternativeName>
        <fullName evidence="9">Thiamine-phosphate pyrophosphorylase</fullName>
        <shortName evidence="9">TMP pyrophosphorylase</shortName>
        <shortName evidence="9">TMP-PPase</shortName>
    </alternativeName>
</protein>
<evidence type="ECO:0000256" key="11">
    <source>
        <dbReference type="RuleBase" id="RU004253"/>
    </source>
</evidence>
<gene>
    <name evidence="9" type="primary">thiE</name>
    <name evidence="13" type="ORF">FPZ22_09285</name>
</gene>
<dbReference type="GO" id="GO:0009229">
    <property type="term" value="P:thiamine diphosphate biosynthetic process"/>
    <property type="evidence" value="ECO:0007669"/>
    <property type="project" value="UniProtKB-UniRule"/>
</dbReference>
<dbReference type="NCBIfam" id="TIGR00693">
    <property type="entry name" value="thiE"/>
    <property type="match status" value="1"/>
</dbReference>
<keyword evidence="3 9" id="KW-0479">Metal-binding</keyword>
<dbReference type="PANTHER" id="PTHR20857:SF15">
    <property type="entry name" value="THIAMINE-PHOSPHATE SYNTHASE"/>
    <property type="match status" value="1"/>
</dbReference>
<dbReference type="Proteomes" id="UP000316584">
    <property type="component" value="Chromosome"/>
</dbReference>
<sequence>MHPARSVGRGLYLLTPDETDTGRLLARVEAVVGHAALLQYRNKAAQGALAREQVSALLPLCRERGVPLLVNDDWRLALACGADGAHLGEDDGDLRAARDALGADAILGASCYDSLPRARAAAASGADYLAFGAFFPSSTKPLARRATPELLREARQFGLPLVAIGGITPDNAGMVVEAGADLVAVISGVFDAPDPVAAAQAYHRTFRKTQEAN</sequence>
<dbReference type="HAMAP" id="MF_00097">
    <property type="entry name" value="TMP_synthase"/>
    <property type="match status" value="1"/>
</dbReference>
<dbReference type="GO" id="GO:0000287">
    <property type="term" value="F:magnesium ion binding"/>
    <property type="evidence" value="ECO:0007669"/>
    <property type="project" value="UniProtKB-UniRule"/>
</dbReference>
<evidence type="ECO:0000256" key="10">
    <source>
        <dbReference type="RuleBase" id="RU003826"/>
    </source>
</evidence>
<dbReference type="EMBL" id="CP042218">
    <property type="protein sequence ID" value="QDW67920.1"/>
    <property type="molecule type" value="Genomic_DNA"/>
</dbReference>
<evidence type="ECO:0000313" key="13">
    <source>
        <dbReference type="EMBL" id="QDW67920.1"/>
    </source>
</evidence>
<keyword evidence="4 9" id="KW-0460">Magnesium</keyword>
<comment type="similarity">
    <text evidence="9 10">Belongs to the thiamine-phosphate synthase family.</text>
</comment>
<comment type="cofactor">
    <cofactor evidence="9">
        <name>Mg(2+)</name>
        <dbReference type="ChEBI" id="CHEBI:18420"/>
    </cofactor>
    <text evidence="9">Binds 1 Mg(2+) ion per subunit.</text>
</comment>
<evidence type="ECO:0000313" key="14">
    <source>
        <dbReference type="Proteomes" id="UP000316584"/>
    </source>
</evidence>
<feature type="binding site" evidence="9">
    <location>
        <position position="166"/>
    </location>
    <ligand>
        <name>2-[(2R,5Z)-2-carboxy-4-methylthiazol-5(2H)-ylidene]ethyl phosphate</name>
        <dbReference type="ChEBI" id="CHEBI:62899"/>
    </ligand>
</feature>
<dbReference type="GO" id="GO:0009228">
    <property type="term" value="P:thiamine biosynthetic process"/>
    <property type="evidence" value="ECO:0007669"/>
    <property type="project" value="UniProtKB-KW"/>
</dbReference>
<comment type="catalytic activity">
    <reaction evidence="7 9 10">
        <text>2-(2-carboxy-4-methylthiazol-5-yl)ethyl phosphate + 4-amino-2-methyl-5-(diphosphooxymethyl)pyrimidine + 2 H(+) = thiamine phosphate + CO2 + diphosphate</text>
        <dbReference type="Rhea" id="RHEA:47848"/>
        <dbReference type="ChEBI" id="CHEBI:15378"/>
        <dbReference type="ChEBI" id="CHEBI:16526"/>
        <dbReference type="ChEBI" id="CHEBI:33019"/>
        <dbReference type="ChEBI" id="CHEBI:37575"/>
        <dbReference type="ChEBI" id="CHEBI:57841"/>
        <dbReference type="ChEBI" id="CHEBI:62890"/>
        <dbReference type="EC" id="2.5.1.3"/>
    </reaction>
</comment>
<reference evidence="13 14" key="1">
    <citation type="submission" date="2019-07" db="EMBL/GenBank/DDBJ databases">
        <title>Full genome sequence of Luteimonas sp. Gr-4.</title>
        <authorList>
            <person name="Im W.-T."/>
        </authorList>
    </citation>
    <scope>NUCLEOTIDE SEQUENCE [LARGE SCALE GENOMIC DNA]</scope>
    <source>
        <strain evidence="13 14">Gr-4</strain>
    </source>
</reference>
<dbReference type="OrthoDB" id="9789949at2"/>
<dbReference type="CDD" id="cd00564">
    <property type="entry name" value="TMP_TenI"/>
    <property type="match status" value="1"/>
</dbReference>
<accession>A0A518N7P1</accession>
<dbReference type="GO" id="GO:0005737">
    <property type="term" value="C:cytoplasm"/>
    <property type="evidence" value="ECO:0007669"/>
    <property type="project" value="TreeGrafter"/>
</dbReference>
<evidence type="ECO:0000256" key="4">
    <source>
        <dbReference type="ARBA" id="ARBA00022842"/>
    </source>
</evidence>
<feature type="binding site" evidence="9">
    <location>
        <begin position="137"/>
        <end position="139"/>
    </location>
    <ligand>
        <name>2-[(2R,5Z)-2-carboxy-4-methylthiazol-5(2H)-ylidene]ethyl phosphate</name>
        <dbReference type="ChEBI" id="CHEBI:62899"/>
    </ligand>
</feature>